<keyword evidence="3" id="KW-0472">Membrane</keyword>
<dbReference type="GO" id="GO:0047372">
    <property type="term" value="F:monoacylglycerol lipase activity"/>
    <property type="evidence" value="ECO:0007669"/>
    <property type="project" value="TreeGrafter"/>
</dbReference>
<dbReference type="SUPFAM" id="SSF53474">
    <property type="entry name" value="alpha/beta-Hydrolases"/>
    <property type="match status" value="1"/>
</dbReference>
<dbReference type="GO" id="GO:0048240">
    <property type="term" value="P:sperm capacitation"/>
    <property type="evidence" value="ECO:0007669"/>
    <property type="project" value="TreeGrafter"/>
</dbReference>
<dbReference type="InterPro" id="IPR000073">
    <property type="entry name" value="AB_hydrolase_1"/>
</dbReference>
<keyword evidence="6" id="KW-1185">Reference proteome</keyword>
<dbReference type="GO" id="GO:0051792">
    <property type="term" value="P:medium-chain fatty acid biosynthetic process"/>
    <property type="evidence" value="ECO:0007669"/>
    <property type="project" value="TreeGrafter"/>
</dbReference>
<dbReference type="InterPro" id="IPR050960">
    <property type="entry name" value="AB_hydrolase_4_sf"/>
</dbReference>
<evidence type="ECO:0000256" key="2">
    <source>
        <dbReference type="PIRSR" id="PIRSR005211-1"/>
    </source>
</evidence>
<dbReference type="Pfam" id="PF00561">
    <property type="entry name" value="Abhydrolase_1"/>
    <property type="match status" value="1"/>
</dbReference>
<proteinExistence type="inferred from homology"/>
<keyword evidence="3" id="KW-1133">Transmembrane helix</keyword>
<evidence type="ECO:0000313" key="6">
    <source>
        <dbReference type="Proteomes" id="UP001152320"/>
    </source>
</evidence>
<dbReference type="EMBL" id="JAIZAY010000009">
    <property type="protein sequence ID" value="KAJ8035565.1"/>
    <property type="molecule type" value="Genomic_DNA"/>
</dbReference>
<dbReference type="InterPro" id="IPR029058">
    <property type="entry name" value="AB_hydrolase_fold"/>
</dbReference>
<accession>A0A9Q1H7Q0</accession>
<dbReference type="PIRSF" id="PIRSF005211">
    <property type="entry name" value="Ab_hydro_YheT"/>
    <property type="match status" value="1"/>
</dbReference>
<feature type="active site" description="Charge relay system" evidence="2">
    <location>
        <position position="339"/>
    </location>
</feature>
<dbReference type="GO" id="GO:0043401">
    <property type="term" value="P:steroid hormone receptor signaling pathway"/>
    <property type="evidence" value="ECO:0007669"/>
    <property type="project" value="TreeGrafter"/>
</dbReference>
<feature type="domain" description="AB hydrolase-1" evidence="4">
    <location>
        <begin position="116"/>
        <end position="376"/>
    </location>
</feature>
<dbReference type="Gene3D" id="3.40.50.1820">
    <property type="entry name" value="alpha/beta hydrolase"/>
    <property type="match status" value="1"/>
</dbReference>
<dbReference type="InterPro" id="IPR012020">
    <property type="entry name" value="ABHD4"/>
</dbReference>
<dbReference type="OrthoDB" id="5954035at2759"/>
<gene>
    <name evidence="5" type="ORF">HOLleu_19282</name>
</gene>
<comment type="caution">
    <text evidence="5">The sequence shown here is derived from an EMBL/GenBank/DDBJ whole genome shotgun (WGS) entry which is preliminary data.</text>
</comment>
<dbReference type="GO" id="GO:0097524">
    <property type="term" value="C:sperm plasma membrane"/>
    <property type="evidence" value="ECO:0007669"/>
    <property type="project" value="TreeGrafter"/>
</dbReference>
<dbReference type="GO" id="GO:0008126">
    <property type="term" value="F:acetylesterase activity"/>
    <property type="evidence" value="ECO:0007669"/>
    <property type="project" value="TreeGrafter"/>
</dbReference>
<dbReference type="GO" id="GO:0046464">
    <property type="term" value="P:acylglycerol catabolic process"/>
    <property type="evidence" value="ECO:0007669"/>
    <property type="project" value="TreeGrafter"/>
</dbReference>
<organism evidence="5 6">
    <name type="scientific">Holothuria leucospilota</name>
    <name type="common">Black long sea cucumber</name>
    <name type="synonym">Mertensiothuria leucospilota</name>
    <dbReference type="NCBI Taxonomy" id="206669"/>
    <lineage>
        <taxon>Eukaryota</taxon>
        <taxon>Metazoa</taxon>
        <taxon>Echinodermata</taxon>
        <taxon>Eleutherozoa</taxon>
        <taxon>Echinozoa</taxon>
        <taxon>Holothuroidea</taxon>
        <taxon>Aspidochirotacea</taxon>
        <taxon>Aspidochirotida</taxon>
        <taxon>Holothuriidae</taxon>
        <taxon>Holothuria</taxon>
    </lineage>
</organism>
<feature type="transmembrane region" description="Helical" evidence="3">
    <location>
        <begin position="6"/>
        <end position="22"/>
    </location>
</feature>
<feature type="active site" description="Charge relay system" evidence="2">
    <location>
        <position position="196"/>
    </location>
</feature>
<dbReference type="PANTHER" id="PTHR10794">
    <property type="entry name" value="ABHYDROLASE DOMAIN-CONTAINING PROTEIN"/>
    <property type="match status" value="1"/>
</dbReference>
<reference evidence="5" key="1">
    <citation type="submission" date="2021-10" db="EMBL/GenBank/DDBJ databases">
        <title>Tropical sea cucumber genome reveals ecological adaptation and Cuvierian tubules defense mechanism.</title>
        <authorList>
            <person name="Chen T."/>
        </authorList>
    </citation>
    <scope>NUCLEOTIDE SEQUENCE</scope>
    <source>
        <strain evidence="5">Nanhai2018</strain>
        <tissue evidence="5">Muscle</tissue>
    </source>
</reference>
<evidence type="ECO:0000256" key="3">
    <source>
        <dbReference type="SAM" id="Phobius"/>
    </source>
</evidence>
<dbReference type="Proteomes" id="UP001152320">
    <property type="component" value="Chromosome 9"/>
</dbReference>
<feature type="active site" description="Charge relay system" evidence="2">
    <location>
        <position position="370"/>
    </location>
</feature>
<keyword evidence="3" id="KW-0812">Transmembrane</keyword>
<protein>
    <submittedName>
        <fullName evidence="5">Monoacylglycerol lipase ABHD2-A</fullName>
    </submittedName>
</protein>
<sequence>MAHPLIIASTIIFLYYVVFRILKLTDQPVKPFLKYLDSKFNRNVLKVCEILNKPYVPPFLWGRCGHIQTILYAKFGRFQCPLPRGTRRSVIMPDGATQTFDIFEPHCRHVSGGDITLCVCPGIANSSEKKYVRTFVDYSQNQGYRVAVLNHIGALESVPITSPRIFTYGDTEEYDAMIQFVREHYPQSTLVSIGFSMGANIVVKYLGAEPHRQKYFLCALSVCQGYDCTRALDVLHEWESGRRIYNFMMTMNMLKHIRRNLNMLAGEGAKQFWQKNGLKPINYNVDKILSATSLCHIDEHLSRRMVGFPDIMGYYEDCSSINHLRKIQIPILLLHSEDDFLVPPKYNKCPLDYVDKAPNAIFAQTKHGGHLGFFEGGILKANTYSWLEKAVVGYVDAVYEVAVQQGIFPVIHDKLESSGNNCKIERS</sequence>
<name>A0A9Q1H7Q0_HOLLE</name>
<evidence type="ECO:0000313" key="5">
    <source>
        <dbReference type="EMBL" id="KAJ8035565.1"/>
    </source>
</evidence>
<evidence type="ECO:0000256" key="1">
    <source>
        <dbReference type="ARBA" id="ARBA00010884"/>
    </source>
</evidence>
<evidence type="ECO:0000259" key="4">
    <source>
        <dbReference type="Pfam" id="PF00561"/>
    </source>
</evidence>
<dbReference type="PANTHER" id="PTHR10794:SF45">
    <property type="entry name" value="MONOACYLGLYCEROL LIPASE ABHD2"/>
    <property type="match status" value="1"/>
</dbReference>
<comment type="similarity">
    <text evidence="1">Belongs to the AB hydrolase superfamily. AB hydrolase 4 family.</text>
</comment>
<dbReference type="GO" id="GO:0036126">
    <property type="term" value="C:sperm flagellum"/>
    <property type="evidence" value="ECO:0007669"/>
    <property type="project" value="TreeGrafter"/>
</dbReference>
<dbReference type="AlphaFoldDB" id="A0A9Q1H7Q0"/>
<dbReference type="GO" id="GO:0051793">
    <property type="term" value="P:medium-chain fatty acid catabolic process"/>
    <property type="evidence" value="ECO:0007669"/>
    <property type="project" value="TreeGrafter"/>
</dbReference>